<keyword evidence="2" id="KW-0028">Amino-acid biosynthesis</keyword>
<evidence type="ECO:0000313" key="9">
    <source>
        <dbReference type="Proteomes" id="UP001226867"/>
    </source>
</evidence>
<dbReference type="InterPro" id="IPR006139">
    <property type="entry name" value="D-isomer_2_OHA_DH_cat_dom"/>
</dbReference>
<dbReference type="PANTHER" id="PTHR42789:SF1">
    <property type="entry name" value="D-ISOMER SPECIFIC 2-HYDROXYACID DEHYDROGENASE FAMILY PROTEIN (AFU_ORTHOLOGUE AFUA_6G10090)"/>
    <property type="match status" value="1"/>
</dbReference>
<feature type="domain" description="D-isomer specific 2-hydroxyacid dehydrogenase NAD-binding" evidence="7">
    <location>
        <begin position="109"/>
        <end position="282"/>
    </location>
</feature>
<dbReference type="EMBL" id="JAUSRO010000001">
    <property type="protein sequence ID" value="MDP9897961.1"/>
    <property type="molecule type" value="Genomic_DNA"/>
</dbReference>
<evidence type="ECO:0000256" key="4">
    <source>
        <dbReference type="ARBA" id="ARBA00023027"/>
    </source>
</evidence>
<comment type="similarity">
    <text evidence="1 5">Belongs to the D-isomer specific 2-hydroxyacid dehydrogenase family.</text>
</comment>
<gene>
    <name evidence="8" type="ORF">J2W36_000194</name>
</gene>
<accession>A0ABT9S2F0</accession>
<keyword evidence="9" id="KW-1185">Reference proteome</keyword>
<proteinExistence type="inferred from homology"/>
<dbReference type="Pfam" id="PF02826">
    <property type="entry name" value="2-Hacid_dh_C"/>
    <property type="match status" value="1"/>
</dbReference>
<dbReference type="PANTHER" id="PTHR42789">
    <property type="entry name" value="D-ISOMER SPECIFIC 2-HYDROXYACID DEHYDROGENASE FAMILY PROTEIN (AFU_ORTHOLOGUE AFUA_6G10090)"/>
    <property type="match status" value="1"/>
</dbReference>
<evidence type="ECO:0000259" key="7">
    <source>
        <dbReference type="Pfam" id="PF02826"/>
    </source>
</evidence>
<dbReference type="Proteomes" id="UP001226867">
    <property type="component" value="Unassembled WGS sequence"/>
</dbReference>
<evidence type="ECO:0000256" key="1">
    <source>
        <dbReference type="ARBA" id="ARBA00005854"/>
    </source>
</evidence>
<dbReference type="InterPro" id="IPR036291">
    <property type="entry name" value="NAD(P)-bd_dom_sf"/>
</dbReference>
<protein>
    <submittedName>
        <fullName evidence="8">D-3-phosphoglycerate dehydrogenase</fullName>
        <ecNumber evidence="8">1.1.1.95</ecNumber>
    </submittedName>
</protein>
<sequence length="316" mass="33466">MATDTIVVTEAKIHPDAVALLAGYRLVYTGAKFTQDELVALCERAQPVAILARYGRIDRRVLSASQRLKVVGRHGVGMDAIDQQAARELGIAAVAAIGSNSQAVAEHALGLMLACARRIPWLDRRMHDGHWDKAGYMGLELSGATLGIVGCGSIGARVMRFALAIGMNVRVCDPYIEPSTLPPGVVLCALEELLPLCDVLSLHCPLDDTTRGLLDARRLGLLKKNAIVINTARAGLIDEAAIQARLRAGHLQLGMDCFAVEPMAEDSPWLGTPNAVLTPHIGGTTDGGLRGMAVGAAENILRHLGRPETREAGAAG</sequence>
<keyword evidence="3 5" id="KW-0560">Oxidoreductase</keyword>
<evidence type="ECO:0000313" key="8">
    <source>
        <dbReference type="EMBL" id="MDP9897961.1"/>
    </source>
</evidence>
<evidence type="ECO:0000259" key="6">
    <source>
        <dbReference type="Pfam" id="PF00389"/>
    </source>
</evidence>
<dbReference type="PROSITE" id="PS00065">
    <property type="entry name" value="D_2_HYDROXYACID_DH_1"/>
    <property type="match status" value="1"/>
</dbReference>
<feature type="domain" description="D-isomer specific 2-hydroxyacid dehydrogenase catalytic" evidence="6">
    <location>
        <begin position="7"/>
        <end position="306"/>
    </location>
</feature>
<dbReference type="Pfam" id="PF00389">
    <property type="entry name" value="2-Hacid_dh"/>
    <property type="match status" value="1"/>
</dbReference>
<organism evidence="8 9">
    <name type="scientific">Variovorax ginsengisoli</name>
    <dbReference type="NCBI Taxonomy" id="363844"/>
    <lineage>
        <taxon>Bacteria</taxon>
        <taxon>Pseudomonadati</taxon>
        <taxon>Pseudomonadota</taxon>
        <taxon>Betaproteobacteria</taxon>
        <taxon>Burkholderiales</taxon>
        <taxon>Comamonadaceae</taxon>
        <taxon>Variovorax</taxon>
    </lineage>
</organism>
<dbReference type="PROSITE" id="PS00670">
    <property type="entry name" value="D_2_HYDROXYACID_DH_2"/>
    <property type="match status" value="1"/>
</dbReference>
<dbReference type="InterPro" id="IPR029752">
    <property type="entry name" value="D-isomer_DH_CS1"/>
</dbReference>
<dbReference type="SUPFAM" id="SSF52283">
    <property type="entry name" value="Formate/glycerate dehydrogenase catalytic domain-like"/>
    <property type="match status" value="1"/>
</dbReference>
<dbReference type="GO" id="GO:0004617">
    <property type="term" value="F:phosphoglycerate dehydrogenase activity"/>
    <property type="evidence" value="ECO:0007669"/>
    <property type="project" value="UniProtKB-EC"/>
</dbReference>
<name>A0ABT9S2F0_9BURK</name>
<dbReference type="InterPro" id="IPR006140">
    <property type="entry name" value="D-isomer_DH_NAD-bd"/>
</dbReference>
<dbReference type="InterPro" id="IPR050857">
    <property type="entry name" value="D-2-hydroxyacid_DH"/>
</dbReference>
<reference evidence="8 9" key="1">
    <citation type="submission" date="2023-07" db="EMBL/GenBank/DDBJ databases">
        <title>Sorghum-associated microbial communities from plants grown in Nebraska, USA.</title>
        <authorList>
            <person name="Schachtman D."/>
        </authorList>
    </citation>
    <scope>NUCLEOTIDE SEQUENCE [LARGE SCALE GENOMIC DNA]</scope>
    <source>
        <strain evidence="8 9">DS1607</strain>
    </source>
</reference>
<dbReference type="SUPFAM" id="SSF51735">
    <property type="entry name" value="NAD(P)-binding Rossmann-fold domains"/>
    <property type="match status" value="1"/>
</dbReference>
<comment type="caution">
    <text evidence="8">The sequence shown here is derived from an EMBL/GenBank/DDBJ whole genome shotgun (WGS) entry which is preliminary data.</text>
</comment>
<evidence type="ECO:0000256" key="5">
    <source>
        <dbReference type="RuleBase" id="RU003719"/>
    </source>
</evidence>
<evidence type="ECO:0000256" key="2">
    <source>
        <dbReference type="ARBA" id="ARBA00022605"/>
    </source>
</evidence>
<dbReference type="RefSeq" id="WP_307687782.1">
    <property type="nucleotide sequence ID" value="NZ_JAUSRO010000001.1"/>
</dbReference>
<dbReference type="Gene3D" id="3.40.50.720">
    <property type="entry name" value="NAD(P)-binding Rossmann-like Domain"/>
    <property type="match status" value="2"/>
</dbReference>
<evidence type="ECO:0000256" key="3">
    <source>
        <dbReference type="ARBA" id="ARBA00023002"/>
    </source>
</evidence>
<dbReference type="EC" id="1.1.1.95" evidence="8"/>
<dbReference type="InterPro" id="IPR029753">
    <property type="entry name" value="D-isomer_DH_CS"/>
</dbReference>
<keyword evidence="4" id="KW-0520">NAD</keyword>
<dbReference type="CDD" id="cd12173">
    <property type="entry name" value="PGDH_4"/>
    <property type="match status" value="1"/>
</dbReference>